<sequence length="256" mass="28036">MNKSGFVWYELMTSGDLDPEVAFYKNVVGWDVKDSGMPGMQYLLFGKDGKDVGGMMSWKSVGMDLPTEWVAHIHTTDVDAEVASVVKDGGTQIQPPRDIPGVGRFAVVTDPQGAKYLLFQPGPGSAPPRLAQNEVGNVGWNELATTDWQKAWEFYSKHYGWEKDFAIDMKEMGTYQTFRTDTDKYIGAMMNIAPFMKAKPGWFFYFQVPDADAGAKRITDNGGTITHGPADVPGGSRIVQGIDPQGGNFALVSTTA</sequence>
<dbReference type="PANTHER" id="PTHR33993">
    <property type="entry name" value="GLYOXALASE-RELATED"/>
    <property type="match status" value="1"/>
</dbReference>
<feature type="domain" description="VOC" evidence="1">
    <location>
        <begin position="137"/>
        <end position="254"/>
    </location>
</feature>
<name>I3ZLU0_TERRK</name>
<evidence type="ECO:0000259" key="1">
    <source>
        <dbReference type="PROSITE" id="PS51819"/>
    </source>
</evidence>
<dbReference type="Pfam" id="PF18029">
    <property type="entry name" value="Glyoxalase_6"/>
    <property type="match status" value="1"/>
</dbReference>
<proteinExistence type="predicted"/>
<evidence type="ECO:0000313" key="2">
    <source>
        <dbReference type="EMBL" id="AFL90208.1"/>
    </source>
</evidence>
<dbReference type="OrthoDB" id="9804235at2"/>
<organism evidence="2 3">
    <name type="scientific">Terriglobus roseus (strain DSM 18391 / NRRL B-41598 / KBS 63)</name>
    <dbReference type="NCBI Taxonomy" id="926566"/>
    <lineage>
        <taxon>Bacteria</taxon>
        <taxon>Pseudomonadati</taxon>
        <taxon>Acidobacteriota</taxon>
        <taxon>Terriglobia</taxon>
        <taxon>Terriglobales</taxon>
        <taxon>Acidobacteriaceae</taxon>
        <taxon>Terriglobus</taxon>
    </lineage>
</organism>
<evidence type="ECO:0000313" key="3">
    <source>
        <dbReference type="Proteomes" id="UP000006056"/>
    </source>
</evidence>
<feature type="domain" description="VOC" evidence="1">
    <location>
        <begin position="5"/>
        <end position="121"/>
    </location>
</feature>
<dbReference type="CDD" id="cd07247">
    <property type="entry name" value="SgaA_N_like"/>
    <property type="match status" value="2"/>
</dbReference>
<dbReference type="RefSeq" id="WP_014787468.1">
    <property type="nucleotide sequence ID" value="NC_018014.1"/>
</dbReference>
<dbReference type="SUPFAM" id="SSF54593">
    <property type="entry name" value="Glyoxalase/Bleomycin resistance protein/Dihydroxybiphenyl dioxygenase"/>
    <property type="match status" value="2"/>
</dbReference>
<accession>I3ZLU0</accession>
<dbReference type="InterPro" id="IPR041581">
    <property type="entry name" value="Glyoxalase_6"/>
</dbReference>
<dbReference type="InterPro" id="IPR004360">
    <property type="entry name" value="Glyas_Fos-R_dOase_dom"/>
</dbReference>
<dbReference type="HOGENOM" id="CLU_069623_2_0_0"/>
<dbReference type="Proteomes" id="UP000006056">
    <property type="component" value="Chromosome"/>
</dbReference>
<reference evidence="2 3" key="1">
    <citation type="submission" date="2012-06" db="EMBL/GenBank/DDBJ databases">
        <title>Complete genome of Terriglobus roseus DSM 18391.</title>
        <authorList>
            <consortium name="US DOE Joint Genome Institute (JGI-PGF)"/>
            <person name="Lucas S."/>
            <person name="Copeland A."/>
            <person name="Lapidus A."/>
            <person name="Glavina del Rio T."/>
            <person name="Dalin E."/>
            <person name="Tice H."/>
            <person name="Bruce D."/>
            <person name="Goodwin L."/>
            <person name="Pitluck S."/>
            <person name="Peters L."/>
            <person name="Mikhailova N."/>
            <person name="Munk A.C.C."/>
            <person name="Kyrpides N."/>
            <person name="Mavromatis K."/>
            <person name="Ivanova N."/>
            <person name="Brettin T."/>
            <person name="Detter J.C."/>
            <person name="Han C."/>
            <person name="Larimer F."/>
            <person name="Land M."/>
            <person name="Hauser L."/>
            <person name="Markowitz V."/>
            <person name="Cheng J.-F."/>
            <person name="Hugenholtz P."/>
            <person name="Woyke T."/>
            <person name="Wu D."/>
            <person name="Brambilla E."/>
            <person name="Klenk H.-P."/>
            <person name="Eisen J.A."/>
        </authorList>
    </citation>
    <scope>NUCLEOTIDE SEQUENCE [LARGE SCALE GENOMIC DNA]</scope>
    <source>
        <strain evidence="3">DSM 18391 / NRRL B-41598 / KBS 63</strain>
    </source>
</reference>
<dbReference type="GO" id="GO:0016829">
    <property type="term" value="F:lyase activity"/>
    <property type="evidence" value="ECO:0007669"/>
    <property type="project" value="UniProtKB-KW"/>
</dbReference>
<dbReference type="Gene3D" id="3.10.180.10">
    <property type="entry name" value="2,3-Dihydroxybiphenyl 1,2-Dioxygenase, domain 1"/>
    <property type="match status" value="2"/>
</dbReference>
<dbReference type="KEGG" id="trs:Terro_4000"/>
<dbReference type="Pfam" id="PF00903">
    <property type="entry name" value="Glyoxalase"/>
    <property type="match status" value="1"/>
</dbReference>
<dbReference type="InterPro" id="IPR052164">
    <property type="entry name" value="Anthracycline_SecMetBiosynth"/>
</dbReference>
<dbReference type="InterPro" id="IPR037523">
    <property type="entry name" value="VOC_core"/>
</dbReference>
<keyword evidence="2" id="KW-0456">Lyase</keyword>
<gene>
    <name evidence="2" type="ordered locus">Terro_4000</name>
</gene>
<protein>
    <submittedName>
        <fullName evidence="2">Lactoylglutathione lyase family protein</fullName>
    </submittedName>
</protein>
<dbReference type="PATRIC" id="fig|926566.3.peg.3942"/>
<dbReference type="PROSITE" id="PS51819">
    <property type="entry name" value="VOC"/>
    <property type="match status" value="2"/>
</dbReference>
<keyword evidence="3" id="KW-1185">Reference proteome</keyword>
<dbReference type="PANTHER" id="PTHR33993:SF14">
    <property type="entry name" value="GB|AAF24581.1"/>
    <property type="match status" value="1"/>
</dbReference>
<dbReference type="AlphaFoldDB" id="I3ZLU0"/>
<dbReference type="EMBL" id="CP003379">
    <property type="protein sequence ID" value="AFL90208.1"/>
    <property type="molecule type" value="Genomic_DNA"/>
</dbReference>
<dbReference type="InterPro" id="IPR029068">
    <property type="entry name" value="Glyas_Bleomycin-R_OHBP_Dase"/>
</dbReference>
<dbReference type="eggNOG" id="COG3324">
    <property type="taxonomic scope" value="Bacteria"/>
</dbReference>